<dbReference type="Proteomes" id="UP000680158">
    <property type="component" value="Unassembled WGS sequence"/>
</dbReference>
<keyword evidence="3" id="KW-1185">Reference proteome</keyword>
<dbReference type="InterPro" id="IPR012338">
    <property type="entry name" value="Beta-lactam/transpept-like"/>
</dbReference>
<reference evidence="2 3" key="1">
    <citation type="submission" date="2021-04" db="EMBL/GenBank/DDBJ databases">
        <title>novel species isolated from subtropical streams in China.</title>
        <authorList>
            <person name="Lu H."/>
        </authorList>
    </citation>
    <scope>NUCLEOTIDE SEQUENCE [LARGE SCALE GENOMIC DNA]</scope>
    <source>
        <strain evidence="2 3">BYS107W</strain>
    </source>
</reference>
<comment type="caution">
    <text evidence="2">The sequence shown here is derived from an EMBL/GenBank/DDBJ whole genome shotgun (WGS) entry which is preliminary data.</text>
</comment>
<sequence length="393" mass="43693">MKTSVSLDGNVETKTQSADVHAQIDAIVEQRIKEGGMVGVGGAIIVNKKVVWMKGYGFADKEHARAFTPDTIMNIGSISKTFTGVALMRAVQEGKVSLDENINSYLPFKVINPHHPSEPITLRQLATHTSGITDRQSAYERVYHFGGDSPEALGDFLQNYFARNGKYYSNDNFLKAKPGTSREYSNIGAALAGYIVEVVVGEKLNTYTKRHIFAPLRMKNSGWFLSEISPAKHARLYVSQGLRIPIPQYGITTYPEGGVRTSVSDLAKFFIALLNDGKYEGTRMLEQKSVDEMLRFQYTSANKPDNVNIQGEDSVNSGIFWATKHDTTRIGHNGSDPGVRTIMLADPNKEIGVILFTNTSMHDEESGHYYNIFETLWKHAVQMKIQADKAAKQ</sequence>
<name>A0A941DFJ2_9BURK</name>
<dbReference type="SUPFAM" id="SSF56601">
    <property type="entry name" value="beta-lactamase/transpeptidase-like"/>
    <property type="match status" value="1"/>
</dbReference>
<protein>
    <submittedName>
        <fullName evidence="2">Serine hydrolase</fullName>
    </submittedName>
</protein>
<feature type="domain" description="Beta-lactamase-related" evidence="1">
    <location>
        <begin position="24"/>
        <end position="370"/>
    </location>
</feature>
<organism evidence="2 3">
    <name type="scientific">Undibacterium baiyunense</name>
    <dbReference type="NCBI Taxonomy" id="2828731"/>
    <lineage>
        <taxon>Bacteria</taxon>
        <taxon>Pseudomonadati</taxon>
        <taxon>Pseudomonadota</taxon>
        <taxon>Betaproteobacteria</taxon>
        <taxon>Burkholderiales</taxon>
        <taxon>Oxalobacteraceae</taxon>
        <taxon>Undibacterium</taxon>
    </lineage>
</organism>
<evidence type="ECO:0000313" key="3">
    <source>
        <dbReference type="Proteomes" id="UP000680158"/>
    </source>
</evidence>
<evidence type="ECO:0000259" key="1">
    <source>
        <dbReference type="Pfam" id="PF00144"/>
    </source>
</evidence>
<dbReference type="AlphaFoldDB" id="A0A941DFJ2"/>
<dbReference type="EMBL" id="JAGSPM010000006">
    <property type="protein sequence ID" value="MBR7747146.1"/>
    <property type="molecule type" value="Genomic_DNA"/>
</dbReference>
<dbReference type="InterPro" id="IPR050491">
    <property type="entry name" value="AmpC-like"/>
</dbReference>
<dbReference type="PANTHER" id="PTHR46825">
    <property type="entry name" value="D-ALANYL-D-ALANINE-CARBOXYPEPTIDASE/ENDOPEPTIDASE AMPH"/>
    <property type="match status" value="1"/>
</dbReference>
<dbReference type="InterPro" id="IPR001466">
    <property type="entry name" value="Beta-lactam-related"/>
</dbReference>
<proteinExistence type="predicted"/>
<dbReference type="RefSeq" id="WP_212684461.1">
    <property type="nucleotide sequence ID" value="NZ_JAGSPM010000006.1"/>
</dbReference>
<dbReference type="PANTHER" id="PTHR46825:SF9">
    <property type="entry name" value="BETA-LACTAMASE-RELATED DOMAIN-CONTAINING PROTEIN"/>
    <property type="match status" value="1"/>
</dbReference>
<dbReference type="GO" id="GO:0016787">
    <property type="term" value="F:hydrolase activity"/>
    <property type="evidence" value="ECO:0007669"/>
    <property type="project" value="UniProtKB-KW"/>
</dbReference>
<dbReference type="Gene3D" id="3.40.710.10">
    <property type="entry name" value="DD-peptidase/beta-lactamase superfamily"/>
    <property type="match status" value="1"/>
</dbReference>
<accession>A0A941DFJ2</accession>
<evidence type="ECO:0000313" key="2">
    <source>
        <dbReference type="EMBL" id="MBR7747146.1"/>
    </source>
</evidence>
<keyword evidence="2" id="KW-0378">Hydrolase</keyword>
<dbReference type="Pfam" id="PF00144">
    <property type="entry name" value="Beta-lactamase"/>
    <property type="match status" value="1"/>
</dbReference>
<gene>
    <name evidence="2" type="ORF">KDM92_11180</name>
</gene>